<evidence type="ECO:0000256" key="5">
    <source>
        <dbReference type="ARBA" id="ARBA00023277"/>
    </source>
</evidence>
<dbReference type="AlphaFoldDB" id="A0A2S7IRI0"/>
<protein>
    <recommendedName>
        <fullName evidence="8">HAD family phosphatase</fullName>
    </recommendedName>
</protein>
<organism evidence="6 7">
    <name type="scientific">Siphonobacter curvatus</name>
    <dbReference type="NCBI Taxonomy" id="2094562"/>
    <lineage>
        <taxon>Bacteria</taxon>
        <taxon>Pseudomonadati</taxon>
        <taxon>Bacteroidota</taxon>
        <taxon>Cytophagia</taxon>
        <taxon>Cytophagales</taxon>
        <taxon>Cytophagaceae</taxon>
        <taxon>Siphonobacter</taxon>
    </lineage>
</organism>
<dbReference type="GO" id="GO:0003824">
    <property type="term" value="F:catalytic activity"/>
    <property type="evidence" value="ECO:0007669"/>
    <property type="project" value="UniProtKB-ARBA"/>
</dbReference>
<sequence>MKLVIFDMDGVLVDSEPIYHHFHPYFFENHLGIPLTQEEVDGLTGVASREIYSRYKALYPNQLPNAPEVYVEQEYDLLMEKFAALEPFPVIQGIPELLTTLQEQGFRRCVSSSNQRRMVNLCLERSGLKSYFENVYNGEDVARAKPDPEIFIKQSVYFGVAPEECLVIEDSTNGCRAAKAAGMPCVGYVNPNSGNQDLSLADWKIDAWDTAGITKLLTILKATNLETVR</sequence>
<reference evidence="7" key="1">
    <citation type="submission" date="2018-02" db="EMBL/GenBank/DDBJ databases">
        <title>Genome sequencing of Solimonas sp. HR-BB.</title>
        <authorList>
            <person name="Lee Y."/>
            <person name="Jeon C.O."/>
        </authorList>
    </citation>
    <scope>NUCLEOTIDE SEQUENCE [LARGE SCALE GENOMIC DNA]</scope>
    <source>
        <strain evidence="7">HR-U</strain>
    </source>
</reference>
<dbReference type="Gene3D" id="1.10.150.240">
    <property type="entry name" value="Putative phosphatase, domain 2"/>
    <property type="match status" value="1"/>
</dbReference>
<dbReference type="PANTHER" id="PTHR46193">
    <property type="entry name" value="6-PHOSPHOGLUCONATE PHOSPHATASE"/>
    <property type="match status" value="1"/>
</dbReference>
<dbReference type="PRINTS" id="PR00413">
    <property type="entry name" value="HADHALOGNASE"/>
</dbReference>
<keyword evidence="4" id="KW-0460">Magnesium</keyword>
<dbReference type="EMBL" id="PTRA01000001">
    <property type="protein sequence ID" value="PQA60248.1"/>
    <property type="molecule type" value="Genomic_DNA"/>
</dbReference>
<dbReference type="OrthoDB" id="9797743at2"/>
<proteinExistence type="inferred from homology"/>
<evidence type="ECO:0000313" key="7">
    <source>
        <dbReference type="Proteomes" id="UP000239590"/>
    </source>
</evidence>
<dbReference type="Gene3D" id="3.40.50.1000">
    <property type="entry name" value="HAD superfamily/HAD-like"/>
    <property type="match status" value="1"/>
</dbReference>
<gene>
    <name evidence="6" type="ORF">C5O19_11705</name>
</gene>
<dbReference type="RefSeq" id="WP_104712332.1">
    <property type="nucleotide sequence ID" value="NZ_PTRA01000001.1"/>
</dbReference>
<dbReference type="NCBIfam" id="TIGR01509">
    <property type="entry name" value="HAD-SF-IA-v3"/>
    <property type="match status" value="1"/>
</dbReference>
<dbReference type="InterPro" id="IPR041492">
    <property type="entry name" value="HAD_2"/>
</dbReference>
<dbReference type="InterPro" id="IPR023198">
    <property type="entry name" value="PGP-like_dom2"/>
</dbReference>
<dbReference type="SFLD" id="SFLDG01135">
    <property type="entry name" value="C1.5.6:_HAD__Beta-PGM__Phospha"/>
    <property type="match status" value="1"/>
</dbReference>
<dbReference type="InterPro" id="IPR023214">
    <property type="entry name" value="HAD_sf"/>
</dbReference>
<keyword evidence="5" id="KW-0119">Carbohydrate metabolism</keyword>
<evidence type="ECO:0000256" key="1">
    <source>
        <dbReference type="ARBA" id="ARBA00001946"/>
    </source>
</evidence>
<keyword evidence="3" id="KW-0479">Metal-binding</keyword>
<dbReference type="InterPro" id="IPR036412">
    <property type="entry name" value="HAD-like_sf"/>
</dbReference>
<evidence type="ECO:0000256" key="2">
    <source>
        <dbReference type="ARBA" id="ARBA00006171"/>
    </source>
</evidence>
<accession>A0A2S7IRI0</accession>
<name>A0A2S7IRI0_9BACT</name>
<dbReference type="InterPro" id="IPR051600">
    <property type="entry name" value="Beta-PGM-like"/>
</dbReference>
<keyword evidence="7" id="KW-1185">Reference proteome</keyword>
<comment type="cofactor">
    <cofactor evidence="1">
        <name>Mg(2+)</name>
        <dbReference type="ChEBI" id="CHEBI:18420"/>
    </cofactor>
</comment>
<comment type="similarity">
    <text evidence="2">Belongs to the HAD-like hydrolase superfamily. CbbY/CbbZ/Gph/YieH family.</text>
</comment>
<dbReference type="GO" id="GO:0046872">
    <property type="term" value="F:metal ion binding"/>
    <property type="evidence" value="ECO:0007669"/>
    <property type="project" value="UniProtKB-KW"/>
</dbReference>
<evidence type="ECO:0000256" key="3">
    <source>
        <dbReference type="ARBA" id="ARBA00022723"/>
    </source>
</evidence>
<evidence type="ECO:0000256" key="4">
    <source>
        <dbReference type="ARBA" id="ARBA00022842"/>
    </source>
</evidence>
<dbReference type="Pfam" id="PF13419">
    <property type="entry name" value="HAD_2"/>
    <property type="match status" value="1"/>
</dbReference>
<dbReference type="PANTHER" id="PTHR46193:SF18">
    <property type="entry name" value="HEXITOL PHOSPHATASE B"/>
    <property type="match status" value="1"/>
</dbReference>
<dbReference type="InterPro" id="IPR006439">
    <property type="entry name" value="HAD-SF_hydro_IA"/>
</dbReference>
<comment type="caution">
    <text evidence="6">The sequence shown here is derived from an EMBL/GenBank/DDBJ whole genome shotgun (WGS) entry which is preliminary data.</text>
</comment>
<dbReference type="SUPFAM" id="SSF56784">
    <property type="entry name" value="HAD-like"/>
    <property type="match status" value="1"/>
</dbReference>
<dbReference type="SFLD" id="SFLDG01129">
    <property type="entry name" value="C1.5:_HAD__Beta-PGM__Phosphata"/>
    <property type="match status" value="1"/>
</dbReference>
<evidence type="ECO:0008006" key="8">
    <source>
        <dbReference type="Google" id="ProtNLM"/>
    </source>
</evidence>
<dbReference type="SFLD" id="SFLDS00003">
    <property type="entry name" value="Haloacid_Dehalogenase"/>
    <property type="match status" value="1"/>
</dbReference>
<evidence type="ECO:0000313" key="6">
    <source>
        <dbReference type="EMBL" id="PQA60248.1"/>
    </source>
</evidence>
<dbReference type="Proteomes" id="UP000239590">
    <property type="component" value="Unassembled WGS sequence"/>
</dbReference>